<dbReference type="EMBL" id="BK015904">
    <property type="protein sequence ID" value="DAD72687.1"/>
    <property type="molecule type" value="Genomic_DNA"/>
</dbReference>
<evidence type="ECO:0000259" key="1">
    <source>
        <dbReference type="Pfam" id="PF21847"/>
    </source>
</evidence>
<dbReference type="Pfam" id="PF21847">
    <property type="entry name" value="DUF6906"/>
    <property type="match status" value="1"/>
</dbReference>
<feature type="domain" description="DUF6906" evidence="1">
    <location>
        <begin position="1"/>
        <end position="48"/>
    </location>
</feature>
<reference evidence="2" key="1">
    <citation type="journal article" date="2021" name="Proc. Natl. Acad. Sci. U.S.A.">
        <title>A Catalog of Tens of Thousands of Viruses from Human Metagenomes Reveals Hidden Associations with Chronic Diseases.</title>
        <authorList>
            <person name="Tisza M.J."/>
            <person name="Buck C.B."/>
        </authorList>
    </citation>
    <scope>NUCLEOTIDE SEQUENCE</scope>
    <source>
        <strain evidence="2">Ct7EW56</strain>
    </source>
</reference>
<dbReference type="InterPro" id="IPR054201">
    <property type="entry name" value="DUF6906"/>
</dbReference>
<evidence type="ECO:0000313" key="2">
    <source>
        <dbReference type="EMBL" id="DAD72687.1"/>
    </source>
</evidence>
<name>A0A8S5LS66_9CAUD</name>
<protein>
    <recommendedName>
        <fullName evidence="1">DUF6906 domain-containing protein</fullName>
    </recommendedName>
</protein>
<accession>A0A8S5LS66</accession>
<organism evidence="2">
    <name type="scientific">Siphoviridae sp. ct7EW56</name>
    <dbReference type="NCBI Taxonomy" id="2827562"/>
    <lineage>
        <taxon>Viruses</taxon>
        <taxon>Duplodnaviria</taxon>
        <taxon>Heunggongvirae</taxon>
        <taxon>Uroviricota</taxon>
        <taxon>Caudoviricetes</taxon>
    </lineage>
</organism>
<sequence>MKQPKKLTRTQKEIVHSQGYNVDEWMVRRETEFHLFLVHKDTGRRVTVDNYIRRARK</sequence>
<proteinExistence type="predicted"/>